<dbReference type="InterPro" id="IPR028082">
    <property type="entry name" value="Peripla_BP_I"/>
</dbReference>
<keyword evidence="1" id="KW-0805">Transcription regulation</keyword>
<dbReference type="InterPro" id="IPR000843">
    <property type="entry name" value="HTH_LacI"/>
</dbReference>
<dbReference type="PROSITE" id="PS00356">
    <property type="entry name" value="HTH_LACI_1"/>
    <property type="match status" value="1"/>
</dbReference>
<dbReference type="InterPro" id="IPR010982">
    <property type="entry name" value="Lambda_DNA-bd_dom_sf"/>
</dbReference>
<evidence type="ECO:0000313" key="6">
    <source>
        <dbReference type="Proteomes" id="UP001315967"/>
    </source>
</evidence>
<organism evidence="5 6">
    <name type="scientific">Fundicoccus culcitae</name>
    <dbReference type="NCBI Taxonomy" id="2969821"/>
    <lineage>
        <taxon>Bacteria</taxon>
        <taxon>Bacillati</taxon>
        <taxon>Bacillota</taxon>
        <taxon>Bacilli</taxon>
        <taxon>Lactobacillales</taxon>
        <taxon>Aerococcaceae</taxon>
        <taxon>Fundicoccus</taxon>
    </lineage>
</organism>
<dbReference type="CDD" id="cd06267">
    <property type="entry name" value="PBP1_LacI_sugar_binding-like"/>
    <property type="match status" value="1"/>
</dbReference>
<dbReference type="Gene3D" id="1.10.260.40">
    <property type="entry name" value="lambda repressor-like DNA-binding domains"/>
    <property type="match status" value="1"/>
</dbReference>
<proteinExistence type="predicted"/>
<sequence length="338" mass="38050">MTNKRSTIKDIARKANVSIATVSNVLNDIDVVKPKTRQHVLQIASQLNYVPNLRAKQLQSGQTKMIGFFCNSISGPYFNPLAESIAKIAEENGYGINILLSNDQSMLRRNILGDLVDGIIGFEDLITDKELQLIRTNRIKAVFIDRIIQDETIGSVVFDSYQKGKEVTDYLIQQGHQKIGFILGKDDIYDSNERFRGYKTAMEKANLKVNPNYIFKGEFELEPAFQVIEQFLTTTARKDYPTAIIAGNDLSAIGAYRAIKQQKIRIPEEISLVSFDGFDLDSPHRPNLTGIHNPIVEQAKFAVEHLIAMIHNQTPGKVQTIEGHFVVGETVQQRAEER</sequence>
<keyword evidence="6" id="KW-1185">Reference proteome</keyword>
<keyword evidence="2" id="KW-0238">DNA-binding</keyword>
<dbReference type="Proteomes" id="UP001315967">
    <property type="component" value="Chromosome"/>
</dbReference>
<evidence type="ECO:0000313" key="5">
    <source>
        <dbReference type="EMBL" id="UUX33153.1"/>
    </source>
</evidence>
<dbReference type="Pfam" id="PF00356">
    <property type="entry name" value="LacI"/>
    <property type="match status" value="1"/>
</dbReference>
<dbReference type="Gene3D" id="3.40.50.2300">
    <property type="match status" value="2"/>
</dbReference>
<dbReference type="PRINTS" id="PR00036">
    <property type="entry name" value="HTHLACI"/>
</dbReference>
<keyword evidence="3" id="KW-0804">Transcription</keyword>
<name>A0ABY5P3W9_9LACT</name>
<dbReference type="SUPFAM" id="SSF47413">
    <property type="entry name" value="lambda repressor-like DNA-binding domains"/>
    <property type="match status" value="1"/>
</dbReference>
<dbReference type="SMART" id="SM00354">
    <property type="entry name" value="HTH_LACI"/>
    <property type="match status" value="1"/>
</dbReference>
<dbReference type="PANTHER" id="PTHR30146">
    <property type="entry name" value="LACI-RELATED TRANSCRIPTIONAL REPRESSOR"/>
    <property type="match status" value="1"/>
</dbReference>
<accession>A0ABY5P3W9</accession>
<evidence type="ECO:0000259" key="4">
    <source>
        <dbReference type="PROSITE" id="PS50932"/>
    </source>
</evidence>
<dbReference type="InterPro" id="IPR046335">
    <property type="entry name" value="LacI/GalR-like_sensor"/>
</dbReference>
<dbReference type="PROSITE" id="PS50932">
    <property type="entry name" value="HTH_LACI_2"/>
    <property type="match status" value="1"/>
</dbReference>
<evidence type="ECO:0000256" key="3">
    <source>
        <dbReference type="ARBA" id="ARBA00023163"/>
    </source>
</evidence>
<gene>
    <name evidence="5" type="ORF">NRE15_09590</name>
</gene>
<evidence type="ECO:0000256" key="2">
    <source>
        <dbReference type="ARBA" id="ARBA00023125"/>
    </source>
</evidence>
<dbReference type="PANTHER" id="PTHR30146:SF149">
    <property type="entry name" value="HTH-TYPE TRANSCRIPTIONAL REGULATOR EBGR"/>
    <property type="match status" value="1"/>
</dbReference>
<dbReference type="CDD" id="cd01392">
    <property type="entry name" value="HTH_LacI"/>
    <property type="match status" value="1"/>
</dbReference>
<dbReference type="Pfam" id="PF13377">
    <property type="entry name" value="Peripla_BP_3"/>
    <property type="match status" value="1"/>
</dbReference>
<evidence type="ECO:0000256" key="1">
    <source>
        <dbReference type="ARBA" id="ARBA00023015"/>
    </source>
</evidence>
<feature type="domain" description="HTH lacI-type" evidence="4">
    <location>
        <begin position="6"/>
        <end position="60"/>
    </location>
</feature>
<dbReference type="SUPFAM" id="SSF53822">
    <property type="entry name" value="Periplasmic binding protein-like I"/>
    <property type="match status" value="1"/>
</dbReference>
<dbReference type="RefSeq" id="WP_313792655.1">
    <property type="nucleotide sequence ID" value="NZ_CP102453.1"/>
</dbReference>
<protein>
    <submittedName>
        <fullName evidence="5">LacI family transcriptional regulator</fullName>
    </submittedName>
</protein>
<reference evidence="5 6" key="1">
    <citation type="submission" date="2022-08" db="EMBL/GenBank/DDBJ databases">
        <title>Aerococcaceae sp. nov isolated from spoiled eye mask.</title>
        <authorList>
            <person name="Zhou G."/>
            <person name="Xie X.-B."/>
            <person name="Shi Q.-S."/>
            <person name="Wang Y.-S."/>
            <person name="Wen X."/>
            <person name="Peng H."/>
            <person name="Yang X.-J."/>
            <person name="Tao H.-B."/>
            <person name="Huang X.-M."/>
        </authorList>
    </citation>
    <scope>NUCLEOTIDE SEQUENCE [LARGE SCALE GENOMIC DNA]</scope>
    <source>
        <strain evidence="6">DM20194951</strain>
    </source>
</reference>
<dbReference type="EMBL" id="CP102453">
    <property type="protein sequence ID" value="UUX33153.1"/>
    <property type="molecule type" value="Genomic_DNA"/>
</dbReference>